<dbReference type="Gene3D" id="2.60.120.650">
    <property type="entry name" value="Cupin"/>
    <property type="match status" value="1"/>
</dbReference>
<comment type="caution">
    <text evidence="3">The sequence shown here is derived from an EMBL/GenBank/DDBJ whole genome shotgun (WGS) entry which is preliminary data.</text>
</comment>
<dbReference type="VEuPathDB" id="FungiDB:PC9H_009173"/>
<evidence type="ECO:0000313" key="4">
    <source>
        <dbReference type="Proteomes" id="UP000623687"/>
    </source>
</evidence>
<dbReference type="EMBL" id="JACETU010000006">
    <property type="protein sequence ID" value="KAF7426804.1"/>
    <property type="molecule type" value="Genomic_DNA"/>
</dbReference>
<keyword evidence="4" id="KW-1185">Reference proteome</keyword>
<dbReference type="PROSITE" id="PS51184">
    <property type="entry name" value="JMJC"/>
    <property type="match status" value="1"/>
</dbReference>
<feature type="compositionally biased region" description="Basic residues" evidence="1">
    <location>
        <begin position="481"/>
        <end position="490"/>
    </location>
</feature>
<dbReference type="OrthoDB" id="3270451at2759"/>
<feature type="compositionally biased region" description="Acidic residues" evidence="1">
    <location>
        <begin position="380"/>
        <end position="405"/>
    </location>
</feature>
<gene>
    <name evidence="3" type="ORF">PC9H_009173</name>
</gene>
<feature type="domain" description="JmjC" evidence="2">
    <location>
        <begin position="737"/>
        <end position="893"/>
    </location>
</feature>
<dbReference type="Proteomes" id="UP000623687">
    <property type="component" value="Unassembled WGS sequence"/>
</dbReference>
<sequence>MSLAHVDLALSPQQKTSLVNQITSAEREIKHWIENPFSKDSHNSKAALVIGIIATYSLLTAIQLNPTLSHNTCGPSPQPDGCIKLAGNSTDSIVKLYDWPVMVKKALSSLGQMLENPKEQQKANQFFSALEQGDDDLGYLYGIFQKSKNSSKASRIVANFALAAAGLRAALEGKEIPEKWGRADKQTGAEYLQQHRGANPSVGPQALLLPLHQALAVSPLLLLQTRDAMGKHVARHWHLLMWKHLGCQRPPLLGLIENIIWTTLCQVAVRPKEIPQAMASLYERLKEMTRYDKENNAFELEVEPECHEFYKSLEPLFYVPTSVDDGPALAQPALAPGTPPTPPSNTSYHPPAAGPSGLNAPRENSPPPDGPLSNAGKGDDAEDKDDNDNDNDKDDNDDERDDDVDRTETADINLDAGKVGGGQEPIGSSKRRRGDDDAEDDAEDNNDDDDDDDDDPKAGPSMRKRLRPTVPSDDSDDYLTHKLKRLHKHPSTPSPGDENDNQTPSATKPPASKPSPAKKGPRKPPSKPSSSKTRRQTSTTLSRSQGAEGGKRGGIPPNHTRGPRKWLARLVGTSAEERYAAPPTVLFDIRGEAVELLPSFHHEYARESFLALIRGIRRTCGDRPPDYTSGDGNGTAIKSVPYDVYKQWSPSQVGELLNTKAILVTGVPVEAPESFEGALRGLNRFLDASIICNDQSIDLGPTGNERLRRATLEEIIAISKSPERKAINFLDFPGPLPAGTPLVSDDTLDRVCYSATWSHHMPRKAADMSALTWTIAATPSTWHHVHVDSNGFGTVVVATYGRKLWALIRRKDDPYSSRPIDWAEDVIGYNDAVLDSEDYEVSYVILEPGTPLVMPGGCPHMVVTLEDSTVFSGSHFYHGRSIRRHMFSLIISAAMPSATNTEHDECTISIMGRVVEMIGKACLTPNVVPDNLWHHLPEVSTTEGMKDVLVVCAVGRLLPVFFSQHVECQDEVAVISSNALRVARQIQASDKFRFSFAGRPLSFIGDIYKVYLQQVCRIYCHLLSEQGYPIPLEQIRRLRECDDFEPGFRGGPGGGKAPKQPDSLSDLRLDLAVECFIDFVLEK</sequence>
<dbReference type="SUPFAM" id="SSF51197">
    <property type="entry name" value="Clavaminate synthase-like"/>
    <property type="match status" value="1"/>
</dbReference>
<dbReference type="AlphaFoldDB" id="A0A8H6ZT12"/>
<dbReference type="InterPro" id="IPR003347">
    <property type="entry name" value="JmjC_dom"/>
</dbReference>
<accession>A0A8H6ZT12</accession>
<feature type="compositionally biased region" description="Low complexity" evidence="1">
    <location>
        <begin position="528"/>
        <end position="544"/>
    </location>
</feature>
<proteinExistence type="predicted"/>
<evidence type="ECO:0000259" key="2">
    <source>
        <dbReference type="PROSITE" id="PS51184"/>
    </source>
</evidence>
<feature type="compositionally biased region" description="Acidic residues" evidence="1">
    <location>
        <begin position="436"/>
        <end position="455"/>
    </location>
</feature>
<name>A0A8H6ZT12_PLEOS</name>
<protein>
    <recommendedName>
        <fullName evidence="2">JmjC domain-containing protein</fullName>
    </recommendedName>
</protein>
<organism evidence="3 4">
    <name type="scientific">Pleurotus ostreatus</name>
    <name type="common">Oyster mushroom</name>
    <name type="synonym">White-rot fungus</name>
    <dbReference type="NCBI Taxonomy" id="5322"/>
    <lineage>
        <taxon>Eukaryota</taxon>
        <taxon>Fungi</taxon>
        <taxon>Dikarya</taxon>
        <taxon>Basidiomycota</taxon>
        <taxon>Agaricomycotina</taxon>
        <taxon>Agaricomycetes</taxon>
        <taxon>Agaricomycetidae</taxon>
        <taxon>Agaricales</taxon>
        <taxon>Pleurotineae</taxon>
        <taxon>Pleurotaceae</taxon>
        <taxon>Pleurotus</taxon>
    </lineage>
</organism>
<dbReference type="GeneID" id="59378991"/>
<evidence type="ECO:0000256" key="1">
    <source>
        <dbReference type="SAM" id="MobiDB-lite"/>
    </source>
</evidence>
<dbReference type="RefSeq" id="XP_036630108.1">
    <property type="nucleotide sequence ID" value="XM_036778680.1"/>
</dbReference>
<feature type="region of interest" description="Disordered" evidence="1">
    <location>
        <begin position="328"/>
        <end position="565"/>
    </location>
</feature>
<evidence type="ECO:0000313" key="3">
    <source>
        <dbReference type="EMBL" id="KAF7426804.1"/>
    </source>
</evidence>
<reference evidence="3" key="1">
    <citation type="submission" date="2019-07" db="EMBL/GenBank/DDBJ databases">
        <authorList>
            <person name="Palmer J.M."/>
        </authorList>
    </citation>
    <scope>NUCLEOTIDE SEQUENCE</scope>
    <source>
        <strain evidence="3">PC9</strain>
    </source>
</reference>
<feature type="compositionally biased region" description="Low complexity" evidence="1">
    <location>
        <begin position="503"/>
        <end position="518"/>
    </location>
</feature>